<dbReference type="GO" id="GO:0016614">
    <property type="term" value="F:oxidoreductase activity, acting on CH-OH group of donors"/>
    <property type="evidence" value="ECO:0007669"/>
    <property type="project" value="InterPro"/>
</dbReference>
<feature type="binding site" evidence="2">
    <location>
        <position position="107"/>
    </location>
    <ligand>
        <name>FAD</name>
        <dbReference type="ChEBI" id="CHEBI:57692"/>
    </ligand>
</feature>
<name>A0A1S8BEA1_9PEZI</name>
<feature type="domain" description="Glucose-methanol-choline oxidoreductase N-terminal" evidence="5">
    <location>
        <begin position="105"/>
        <end position="128"/>
    </location>
</feature>
<protein>
    <submittedName>
        <fullName evidence="7">Cellobiose dehydrogenase</fullName>
    </submittedName>
</protein>
<dbReference type="STRING" id="420778.A0A1S8BEA1"/>
<dbReference type="InterPro" id="IPR012132">
    <property type="entry name" value="GMC_OxRdtase"/>
</dbReference>
<dbReference type="InterPro" id="IPR036188">
    <property type="entry name" value="FAD/NAD-bd_sf"/>
</dbReference>
<accession>A0A1S8BEA1</accession>
<dbReference type="PANTHER" id="PTHR47190">
    <property type="entry name" value="DEHYDROGENASE, PUTATIVE-RELATED"/>
    <property type="match status" value="1"/>
</dbReference>
<comment type="cofactor">
    <cofactor evidence="2">
        <name>FAD</name>
        <dbReference type="ChEBI" id="CHEBI:57692"/>
    </cofactor>
</comment>
<dbReference type="OrthoDB" id="413885at2759"/>
<dbReference type="PROSITE" id="PS00624">
    <property type="entry name" value="GMC_OXRED_2"/>
    <property type="match status" value="1"/>
</dbReference>
<dbReference type="Gene3D" id="3.50.50.60">
    <property type="entry name" value="FAD/NAD(P)-binding domain"/>
    <property type="match status" value="1"/>
</dbReference>
<feature type="signal peptide" evidence="4">
    <location>
        <begin position="1"/>
        <end position="19"/>
    </location>
</feature>
<evidence type="ECO:0000256" key="4">
    <source>
        <dbReference type="SAM" id="SignalP"/>
    </source>
</evidence>
<organism evidence="7 8">
    <name type="scientific">Diplodia seriata</name>
    <dbReference type="NCBI Taxonomy" id="420778"/>
    <lineage>
        <taxon>Eukaryota</taxon>
        <taxon>Fungi</taxon>
        <taxon>Dikarya</taxon>
        <taxon>Ascomycota</taxon>
        <taxon>Pezizomycotina</taxon>
        <taxon>Dothideomycetes</taxon>
        <taxon>Dothideomycetes incertae sedis</taxon>
        <taxon>Botryosphaeriales</taxon>
        <taxon>Botryosphaeriaceae</taxon>
        <taxon>Diplodia</taxon>
    </lineage>
</organism>
<dbReference type="Pfam" id="PF00732">
    <property type="entry name" value="GMC_oxred_N"/>
    <property type="match status" value="1"/>
</dbReference>
<dbReference type="InterPro" id="IPR053208">
    <property type="entry name" value="GMC_Oxidoreductase_CD"/>
</dbReference>
<feature type="binding site" evidence="2">
    <location>
        <position position="236"/>
    </location>
    <ligand>
        <name>FAD</name>
        <dbReference type="ChEBI" id="CHEBI:57692"/>
    </ligand>
</feature>
<evidence type="ECO:0000313" key="8">
    <source>
        <dbReference type="Proteomes" id="UP000190776"/>
    </source>
</evidence>
<dbReference type="InterPro" id="IPR007867">
    <property type="entry name" value="GMC_OxRtase_C"/>
</dbReference>
<dbReference type="AlphaFoldDB" id="A0A1S8BEA1"/>
<evidence type="ECO:0000259" key="5">
    <source>
        <dbReference type="PROSITE" id="PS00623"/>
    </source>
</evidence>
<dbReference type="SUPFAM" id="SSF54373">
    <property type="entry name" value="FAD-linked reductases, C-terminal domain"/>
    <property type="match status" value="1"/>
</dbReference>
<dbReference type="Proteomes" id="UP000190776">
    <property type="component" value="Unassembled WGS sequence"/>
</dbReference>
<keyword evidence="3" id="KW-0285">Flavoprotein</keyword>
<dbReference type="InterPro" id="IPR000172">
    <property type="entry name" value="GMC_OxRdtase_N"/>
</dbReference>
<dbReference type="PANTHER" id="PTHR47190:SF4">
    <property type="entry name" value="DEHYDROGENASE, PUTATIVE-RELATED"/>
    <property type="match status" value="1"/>
</dbReference>
<evidence type="ECO:0000259" key="6">
    <source>
        <dbReference type="PROSITE" id="PS00624"/>
    </source>
</evidence>
<evidence type="ECO:0000256" key="3">
    <source>
        <dbReference type="RuleBase" id="RU003968"/>
    </source>
</evidence>
<dbReference type="SUPFAM" id="SSF51905">
    <property type="entry name" value="FAD/NAD(P)-binding domain"/>
    <property type="match status" value="1"/>
</dbReference>
<keyword evidence="4" id="KW-0732">Signal</keyword>
<gene>
    <name evidence="7" type="ORF">BK809_0004382</name>
</gene>
<evidence type="ECO:0000313" key="7">
    <source>
        <dbReference type="EMBL" id="OMP85711.1"/>
    </source>
</evidence>
<dbReference type="Gene3D" id="3.30.410.10">
    <property type="entry name" value="Cholesterol Oxidase, domain 2"/>
    <property type="match status" value="1"/>
</dbReference>
<comment type="caution">
    <text evidence="7">The sequence shown here is derived from an EMBL/GenBank/DDBJ whole genome shotgun (WGS) entry which is preliminary data.</text>
</comment>
<dbReference type="Pfam" id="PF05199">
    <property type="entry name" value="GMC_oxred_C"/>
    <property type="match status" value="1"/>
</dbReference>
<feature type="chain" id="PRO_5012910349" evidence="4">
    <location>
        <begin position="20"/>
        <end position="562"/>
    </location>
</feature>
<evidence type="ECO:0000256" key="2">
    <source>
        <dbReference type="PIRSR" id="PIRSR000137-2"/>
    </source>
</evidence>
<feature type="domain" description="Glucose-methanol-choline oxidoreductase N-terminal" evidence="6">
    <location>
        <begin position="276"/>
        <end position="290"/>
    </location>
</feature>
<evidence type="ECO:0000256" key="1">
    <source>
        <dbReference type="ARBA" id="ARBA00010790"/>
    </source>
</evidence>
<reference evidence="7 8" key="1">
    <citation type="submission" date="2017-01" db="EMBL/GenBank/DDBJ databases">
        <title>Draft genome sequence of Diplodia seriata F98.1, a fungal species involved in grapevine trunk diseases.</title>
        <authorList>
            <person name="Robert-Siegwald G."/>
            <person name="Vallet J."/>
            <person name="Abou-Mansour E."/>
            <person name="Xu J."/>
            <person name="Rey P."/>
            <person name="Bertsch C."/>
            <person name="Rego C."/>
            <person name="Larignon P."/>
            <person name="Fontaine F."/>
            <person name="Lebrun M.-H."/>
        </authorList>
    </citation>
    <scope>NUCLEOTIDE SEQUENCE [LARGE SCALE GENOMIC DNA]</scope>
    <source>
        <strain evidence="7 8">F98.1</strain>
    </source>
</reference>
<dbReference type="GO" id="GO:0050660">
    <property type="term" value="F:flavin adenine dinucleotide binding"/>
    <property type="evidence" value="ECO:0007669"/>
    <property type="project" value="InterPro"/>
</dbReference>
<dbReference type="PIRSF" id="PIRSF000137">
    <property type="entry name" value="Alcohol_oxidase"/>
    <property type="match status" value="1"/>
</dbReference>
<keyword evidence="2 3" id="KW-0274">FAD</keyword>
<sequence>MWSAAATSLLLAATGAALAANTTTYDYIVVGGGTAGIVAATRFAETGALVLLLERGAASAYSTGNNATLPWNNTVTPYDVPAYGYVVRGMVPAAASCSDTASNAGCVLGGGGAVNAELFVPPHAADFAAWPRGWRWEDGGVREAAERVAARNPGSSRPSGDGRYYNGEVFELLGRGLLGANGWREVDAIEQPDEKHDVYARPPWNVQDAVRSGPVRTYLPDAQALPNFTLQLHAKVLRVVRTGGTATGVEIEQEDGTREVINLTSASTGKVVLAAGALSTPRLLFNSGIGPAAQIGLVANGTDDIALPPRRDWIDLPVGEGVQDHPIFYINLNLTSPSNTTTHDAPLPFFDPERPSPADIRLYNTAGAGPLAQGPQRLNFWTSRTTTTTNSSSSEQRSFQGTVTLASPTTISIKIYLTRGLTSRGILGLNATSPHRTVFTAAPWLADSADRDAVVAFLDEMLSLLRTYFAAWTPVDWVTGREIGGAEELLRTYTAGAHFVGTTALGKVVEGEGAPRVKGTSNLFVVDAGVFPHVPTGNTNAVVMVVAEHAAGLIVGGRRGRR</sequence>
<dbReference type="PROSITE" id="PS00623">
    <property type="entry name" value="GMC_OXRED_1"/>
    <property type="match status" value="1"/>
</dbReference>
<dbReference type="EMBL" id="MSZU01000084">
    <property type="protein sequence ID" value="OMP85711.1"/>
    <property type="molecule type" value="Genomic_DNA"/>
</dbReference>
<proteinExistence type="inferred from homology"/>
<comment type="similarity">
    <text evidence="1 3">Belongs to the GMC oxidoreductase family.</text>
</comment>